<comment type="caution">
    <text evidence="1">The sequence shown here is derived from an EMBL/GenBank/DDBJ whole genome shotgun (WGS) entry which is preliminary data.</text>
</comment>
<dbReference type="EMBL" id="JACOOX010000006">
    <property type="protein sequence ID" value="MBC5663544.1"/>
    <property type="molecule type" value="Genomic_DNA"/>
</dbReference>
<name>A0A8I0AQG8_9FIRM</name>
<evidence type="ECO:0000313" key="1">
    <source>
        <dbReference type="EMBL" id="MBC5663544.1"/>
    </source>
</evidence>
<gene>
    <name evidence="1" type="ORF">H8S09_11800</name>
</gene>
<dbReference type="Proteomes" id="UP000615234">
    <property type="component" value="Unassembled WGS sequence"/>
</dbReference>
<organism evidence="1 2">
    <name type="scientific">Coprococcus hominis</name>
    <name type="common">ex Liu et al. 2022</name>
    <dbReference type="NCBI Taxonomy" id="2763039"/>
    <lineage>
        <taxon>Bacteria</taxon>
        <taxon>Bacillati</taxon>
        <taxon>Bacillota</taxon>
        <taxon>Clostridia</taxon>
        <taxon>Lachnospirales</taxon>
        <taxon>Lachnospiraceae</taxon>
        <taxon>Coprococcus</taxon>
    </lineage>
</organism>
<proteinExistence type="predicted"/>
<reference evidence="1 2" key="1">
    <citation type="submission" date="2020-08" db="EMBL/GenBank/DDBJ databases">
        <title>Genome public.</title>
        <authorList>
            <person name="Liu C."/>
            <person name="Sun Q."/>
        </authorList>
    </citation>
    <scope>NUCLEOTIDE SEQUENCE [LARGE SCALE GENOMIC DNA]</scope>
    <source>
        <strain evidence="1 2">NSJ-10</strain>
    </source>
</reference>
<dbReference type="InterPro" id="IPR027417">
    <property type="entry name" value="P-loop_NTPase"/>
</dbReference>
<accession>A0A8I0AQG8</accession>
<evidence type="ECO:0000313" key="2">
    <source>
        <dbReference type="Proteomes" id="UP000615234"/>
    </source>
</evidence>
<keyword evidence="2" id="KW-1185">Reference proteome</keyword>
<dbReference type="Pfam" id="PF13289">
    <property type="entry name" value="SIR2_2"/>
    <property type="match status" value="1"/>
</dbReference>
<dbReference type="AlphaFoldDB" id="A0A8I0AQG8"/>
<dbReference type="SUPFAM" id="SSF52540">
    <property type="entry name" value="P-loop containing nucleoside triphosphate hydrolases"/>
    <property type="match status" value="1"/>
</dbReference>
<protein>
    <submittedName>
        <fullName evidence="1">SIR2 family protein</fullName>
    </submittedName>
</protein>
<sequence>MNLIDGIKKILDHNGILFLGSGFSTGGKNFNGQNMKTGAELSRAICRNLGIKESDNLSISSQRYIEDPKCKKSLAEFIEFLSKELVCTEISQDQKIIANLPWKRIYTTNYDNSFELASEECGYIRSSITITNKRYKPGRQLEQAIVHINGSILNLNEESFYDEFKITDENYTKAGLLESSWKKMFDSDFISAECIFFIGYSLQYDQELVRHIANLGIKHKCFFIDRDFDDDDKEYMISRYGSLEKIGVDGLAKKILKVKSTYLPNIQMQKLCGFEKRDLSTYYTEKTYTSVDVLKLLIEGKLVTGYINQKNYCVSRYKIVEQIEGLLKYKNIVIIQSKLGNGKSILLECIAKQLVAKYNVYFVNSVEYLIEDMNYIQTCSNRQTILFLDDYGYYISLLKELGNDFPENIKIIMTCRTSININLYSDLIERYNYDPENIEIIDIDRMNDSDINEVIKILNNSRLWGIYDRANDSQKRKLLINKYDRQISKVFYLLLDSEVIKKDITNIVDSIQKKVGLFDFVLAQAINNICNLKFSYSDILEYTEISDSLLRSYIVDKHVRELLIVSDDKFTLSSSIFSQYIVREGKMKNQILEMLKKIYYKCSLFDDAYGKYYQQRRNMISRSNISLLLNTEVEEKLGKSDEELILNYYDNIKNLPTASENPYFWLQFGITALNLDNYQQASIYFDNAYTNALKMKNFDTFQIDTHKARLLLCSEMNKNSTNSNDAMETFFKAHELLLHNSNKGEKMRYVLRQVGRYYEYYSYYLSIFSEDEKKDFISKAYEMRSRFEGYFCSLGNQKVSIEICRAYLNYRKIFEKTGYLLKLKETDRYYNEKVCNNYLMAK</sequence>
<dbReference type="RefSeq" id="WP_186847893.1">
    <property type="nucleotide sequence ID" value="NZ_JACOOX010000006.1"/>
</dbReference>